<gene>
    <name evidence="3" type="ORF">SPSK_09694</name>
</gene>
<dbReference type="OrthoDB" id="9995210at2759"/>
<dbReference type="KEGG" id="ssck:SPSK_09694"/>
<sequence length="237" mass="25802">MADEEHEGATVQEQLIEACRRNNPDLLAEVLKGRSETEAARLLNETVTVLGNHLYHEAASQGNYEIIDALLDQPGFECDPISRRDGDTPLHTAIRWSNAEPAAQQPFAQALVGMMLEAGSNPRIKNKAGLTATQLVDPRYPQMRQLIQTQEYMLLNASDFVDDSSDNNNSSSKPSSAPPPPPPPPGRPSGAAPAIPSSAAPPVPPPAATAYDDDAEFSGSDDEERAEWERQRRQRRA</sequence>
<feature type="repeat" description="ANK" evidence="1">
    <location>
        <begin position="85"/>
        <end position="127"/>
    </location>
</feature>
<reference evidence="3 4" key="2">
    <citation type="journal article" date="2015" name="Eukaryot. Cell">
        <title>Asexual propagation of a virulent clone complex in a human and feline outbreak of sporotrichosis.</title>
        <authorList>
            <person name="Teixeira Mde M."/>
            <person name="Rodrigues A.M."/>
            <person name="Tsui C.K."/>
            <person name="de Almeida L.G."/>
            <person name="Van Diepeningen A.D."/>
            <person name="van den Ende B.G."/>
            <person name="Fernandes G.F."/>
            <person name="Kano R."/>
            <person name="Hamelin R.C."/>
            <person name="Lopes-Bezerra L.M."/>
            <person name="Vasconcelos A.T."/>
            <person name="de Hoog S."/>
            <person name="de Camargo Z.P."/>
            <person name="Felipe M.S."/>
        </authorList>
    </citation>
    <scope>NUCLEOTIDE SEQUENCE [LARGE SCALE GENOMIC DNA]</scope>
    <source>
        <strain evidence="3 4">1099-18</strain>
    </source>
</reference>
<organism evidence="3 4">
    <name type="scientific">Sporothrix schenckii 1099-18</name>
    <dbReference type="NCBI Taxonomy" id="1397361"/>
    <lineage>
        <taxon>Eukaryota</taxon>
        <taxon>Fungi</taxon>
        <taxon>Dikarya</taxon>
        <taxon>Ascomycota</taxon>
        <taxon>Pezizomycotina</taxon>
        <taxon>Sordariomycetes</taxon>
        <taxon>Sordariomycetidae</taxon>
        <taxon>Ophiostomatales</taxon>
        <taxon>Ophiostomataceae</taxon>
        <taxon>Sporothrix</taxon>
    </lineage>
</organism>
<feature type="compositionally biased region" description="Low complexity" evidence="2">
    <location>
        <begin position="188"/>
        <end position="198"/>
    </location>
</feature>
<dbReference type="VEuPathDB" id="FungiDB:SPSK_09694"/>
<dbReference type="InterPro" id="IPR002110">
    <property type="entry name" value="Ankyrin_rpt"/>
</dbReference>
<keyword evidence="1" id="KW-0040">ANK repeat</keyword>
<dbReference type="Proteomes" id="UP000033710">
    <property type="component" value="Unassembled WGS sequence"/>
</dbReference>
<comment type="caution">
    <text evidence="3">The sequence shown here is derived from an EMBL/GenBank/DDBJ whole genome shotgun (WGS) entry which is preliminary data.</text>
</comment>
<proteinExistence type="predicted"/>
<dbReference type="InterPro" id="IPR036770">
    <property type="entry name" value="Ankyrin_rpt-contain_sf"/>
</dbReference>
<protein>
    <submittedName>
        <fullName evidence="3">Uncharacterized protein</fullName>
    </submittedName>
</protein>
<dbReference type="EMBL" id="AXCR01000007">
    <property type="protein sequence ID" value="KJR85227.1"/>
    <property type="molecule type" value="Genomic_DNA"/>
</dbReference>
<evidence type="ECO:0000313" key="4">
    <source>
        <dbReference type="Proteomes" id="UP000033710"/>
    </source>
</evidence>
<dbReference type="Pfam" id="PF12796">
    <property type="entry name" value="Ank_2"/>
    <property type="match status" value="1"/>
</dbReference>
<feature type="compositionally biased region" description="Pro residues" evidence="2">
    <location>
        <begin position="176"/>
        <end position="187"/>
    </location>
</feature>
<name>A0A0F2M6G4_SPOSC</name>
<dbReference type="GeneID" id="27671543"/>
<dbReference type="SUPFAM" id="SSF48403">
    <property type="entry name" value="Ankyrin repeat"/>
    <property type="match status" value="1"/>
</dbReference>
<reference evidence="3 4" key="1">
    <citation type="journal article" date="2014" name="BMC Genomics">
        <title>Comparative genomics of the major fungal agents of human and animal Sporotrichosis: Sporothrix schenckii and Sporothrix brasiliensis.</title>
        <authorList>
            <person name="Teixeira M.M."/>
            <person name="de Almeida L.G."/>
            <person name="Kubitschek-Barreira P."/>
            <person name="Alves F.L."/>
            <person name="Kioshima E.S."/>
            <person name="Abadio A.K."/>
            <person name="Fernandes L."/>
            <person name="Derengowski L.S."/>
            <person name="Ferreira K.S."/>
            <person name="Souza R.C."/>
            <person name="Ruiz J.C."/>
            <person name="de Andrade N.C."/>
            <person name="Paes H.C."/>
            <person name="Nicola A.M."/>
            <person name="Albuquerque P."/>
            <person name="Gerber A.L."/>
            <person name="Martins V.P."/>
            <person name="Peconick L.D."/>
            <person name="Neto A.V."/>
            <person name="Chaucanez C.B."/>
            <person name="Silva P.A."/>
            <person name="Cunha O.L."/>
            <person name="de Oliveira F.F."/>
            <person name="dos Santos T.C."/>
            <person name="Barros A.L."/>
            <person name="Soares M.A."/>
            <person name="de Oliveira L.M."/>
            <person name="Marini M.M."/>
            <person name="Villalobos-Duno H."/>
            <person name="Cunha M.M."/>
            <person name="de Hoog S."/>
            <person name="da Silveira J.F."/>
            <person name="Henrissat B."/>
            <person name="Nino-Vega G.A."/>
            <person name="Cisalpino P.S."/>
            <person name="Mora-Montes H.M."/>
            <person name="Almeida S.R."/>
            <person name="Stajich J.E."/>
            <person name="Lopes-Bezerra L.M."/>
            <person name="Vasconcelos A.T."/>
            <person name="Felipe M.S."/>
        </authorList>
    </citation>
    <scope>NUCLEOTIDE SEQUENCE [LARGE SCALE GENOMIC DNA]</scope>
    <source>
        <strain evidence="3 4">1099-18</strain>
    </source>
</reference>
<dbReference type="AlphaFoldDB" id="A0A0F2M6G4"/>
<feature type="compositionally biased region" description="Low complexity" evidence="2">
    <location>
        <begin position="166"/>
        <end position="175"/>
    </location>
</feature>
<feature type="region of interest" description="Disordered" evidence="2">
    <location>
        <begin position="160"/>
        <end position="237"/>
    </location>
</feature>
<feature type="compositionally biased region" description="Acidic residues" evidence="2">
    <location>
        <begin position="211"/>
        <end position="226"/>
    </location>
</feature>
<dbReference type="Gene3D" id="1.25.40.20">
    <property type="entry name" value="Ankyrin repeat-containing domain"/>
    <property type="match status" value="1"/>
</dbReference>
<evidence type="ECO:0000256" key="1">
    <source>
        <dbReference type="PROSITE-ProRule" id="PRU00023"/>
    </source>
</evidence>
<evidence type="ECO:0000256" key="2">
    <source>
        <dbReference type="SAM" id="MobiDB-lite"/>
    </source>
</evidence>
<dbReference type="RefSeq" id="XP_016587903.1">
    <property type="nucleotide sequence ID" value="XM_016736266.1"/>
</dbReference>
<accession>A0A0F2M6G4</accession>
<evidence type="ECO:0000313" key="3">
    <source>
        <dbReference type="EMBL" id="KJR85227.1"/>
    </source>
</evidence>
<dbReference type="PROSITE" id="PS50088">
    <property type="entry name" value="ANK_REPEAT"/>
    <property type="match status" value="1"/>
</dbReference>